<protein>
    <submittedName>
        <fullName evidence="1">Uncharacterized protein</fullName>
    </submittedName>
</protein>
<dbReference type="OrthoDB" id="9775594at2"/>
<dbReference type="SUPFAM" id="SSF53807">
    <property type="entry name" value="Helical backbone' metal receptor"/>
    <property type="match status" value="1"/>
</dbReference>
<dbReference type="Proteomes" id="UP000239089">
    <property type="component" value="Unassembled WGS sequence"/>
</dbReference>
<dbReference type="AlphaFoldDB" id="A0A2S6NH48"/>
<dbReference type="EMBL" id="NHSJ01000009">
    <property type="protein sequence ID" value="PPQ33962.1"/>
    <property type="molecule type" value="Genomic_DNA"/>
</dbReference>
<dbReference type="Gene3D" id="1.20.58.2180">
    <property type="match status" value="1"/>
</dbReference>
<dbReference type="Gene3D" id="3.40.50.1980">
    <property type="entry name" value="Nitrogenase molybdenum iron protein domain"/>
    <property type="match status" value="2"/>
</dbReference>
<name>A0A2S6NH48_9HYPH</name>
<accession>A0A2S6NH48</accession>
<dbReference type="RefSeq" id="WP_104505925.1">
    <property type="nucleotide sequence ID" value="NZ_JACIGC010000048.1"/>
</dbReference>
<reference evidence="1 2" key="1">
    <citation type="journal article" date="2018" name="Arch. Microbiol.">
        <title>New insights into the metabolic potential of the phototrophic purple bacterium Rhodopila globiformis DSM 161(T) from its draft genome sequence and evidence for a vanadium-dependent nitrogenase.</title>
        <authorList>
            <person name="Imhoff J.F."/>
            <person name="Rahn T."/>
            <person name="Kunzel S."/>
            <person name="Neulinger S.C."/>
        </authorList>
    </citation>
    <scope>NUCLEOTIDE SEQUENCE [LARGE SCALE GENOMIC DNA]</scope>
    <source>
        <strain evidence="1 2">DSM 16996</strain>
    </source>
</reference>
<comment type="caution">
    <text evidence="1">The sequence shown here is derived from an EMBL/GenBank/DDBJ whole genome shotgun (WGS) entry which is preliminary data.</text>
</comment>
<dbReference type="InterPro" id="IPR050902">
    <property type="entry name" value="ABC_Transporter_SBP"/>
</dbReference>
<gene>
    <name evidence="1" type="ORF">CCR94_00410</name>
</gene>
<dbReference type="PANTHER" id="PTHR30535">
    <property type="entry name" value="VITAMIN B12-BINDING PROTEIN"/>
    <property type="match status" value="1"/>
</dbReference>
<evidence type="ECO:0000313" key="2">
    <source>
        <dbReference type="Proteomes" id="UP000239089"/>
    </source>
</evidence>
<dbReference type="PROSITE" id="PS50983">
    <property type="entry name" value="FE_B12_PBP"/>
    <property type="match status" value="1"/>
</dbReference>
<dbReference type="Pfam" id="PF01497">
    <property type="entry name" value="Peripla_BP_2"/>
    <property type="match status" value="1"/>
</dbReference>
<organism evidence="1 2">
    <name type="scientific">Rhodoblastus sphagnicola</name>
    <dbReference type="NCBI Taxonomy" id="333368"/>
    <lineage>
        <taxon>Bacteria</taxon>
        <taxon>Pseudomonadati</taxon>
        <taxon>Pseudomonadota</taxon>
        <taxon>Alphaproteobacteria</taxon>
        <taxon>Hyphomicrobiales</taxon>
        <taxon>Rhodoblastaceae</taxon>
        <taxon>Rhodoblastus</taxon>
    </lineage>
</organism>
<evidence type="ECO:0000313" key="1">
    <source>
        <dbReference type="EMBL" id="PPQ33962.1"/>
    </source>
</evidence>
<dbReference type="InterPro" id="IPR002491">
    <property type="entry name" value="ABC_transptr_periplasmic_BD"/>
</dbReference>
<dbReference type="PANTHER" id="PTHR30535:SF34">
    <property type="entry name" value="MOLYBDATE-BINDING PROTEIN MOLA"/>
    <property type="match status" value="1"/>
</dbReference>
<keyword evidence="2" id="KW-1185">Reference proteome</keyword>
<proteinExistence type="predicted"/>
<sequence length="352" mass="38749">MRAARELALAALLLAGAAPMRAAEVFTVTDGAGREVSVPVDARRVACLTGACYEKVFLLGEADRIVARQRNFPPWLEQTNPKARDIPTVTTANVEDLLSRHVQLAFSFNQPGPLEKLASAGIPALVTTPSTAEARDREDFLRAVKDEVRLFGDVLGPKAKAVAQDWRACYDAMVARITAKTDRLPADKRPKVYYVRGPAALTTHGRESNMRWYGEMAGANMALMRQTKPGISPVNIEDIIAWNPDVILVGRQYPLELVTQDPRWSDIAAVKSGRVIAVPDGVFFWDSSSEGVLLLAFMAKTLHPDLFADLDLAAEVKAYYRRFYHYALSDAEAEKLLQGQGPDGRRQNPMGN</sequence>